<sequence length="461" mass="49961">MKVTEGRVEFMGLTDEIAHELRLVAPPGWRRLEAWFAMTVVCETALMVVDDGTRPVRCDVPTAVWAAVRRHREASAKSGDGPWWRLIVRIDAAGVEVVCDRGEEPFPGVQLFAPDAYRADLEAFPRERLPVWLAAYIRRENCVSRPPRRATDDARADRAAGVRPTQVTGELLDLSDLWARWAVLSAAFVAAGSSWGPRVCPSVGVFEGAGRSGSTLALLPGRRAVLSGGVWNAPALDAAYNAGAAMPKLFAGAPYWVSDVVLNTRVATGLLSFCYWWESGQWYRGESAPMTECAFAMPAVWTVETMVSVLADLGDAAPASSQLLISAAQAGAVTREHIRSVFGDGDEIDCDAAFLQFAIAGLVAADNGGVSEAEAIALVRDRIRREGFGTTGFSLSTLTADRLSVGWMVHSPVRGDEFALDRAVFYVADDGVVEQSTESVSTSEYTAGFEQRYWLRGDGRF</sequence>
<dbReference type="RefSeq" id="WP_232110465.1">
    <property type="nucleotide sequence ID" value="NZ_AP023396.1"/>
</dbReference>
<organism evidence="1 2">
    <name type="scientific">Nocardia wallacei</name>
    <dbReference type="NCBI Taxonomy" id="480035"/>
    <lineage>
        <taxon>Bacteria</taxon>
        <taxon>Bacillati</taxon>
        <taxon>Actinomycetota</taxon>
        <taxon>Actinomycetes</taxon>
        <taxon>Mycobacteriales</taxon>
        <taxon>Nocardiaceae</taxon>
        <taxon>Nocardia</taxon>
    </lineage>
</organism>
<evidence type="ECO:0000313" key="1">
    <source>
        <dbReference type="EMBL" id="BCK56250.1"/>
    </source>
</evidence>
<gene>
    <name evidence="1" type="ORF">NWFMUON74_40220</name>
</gene>
<protein>
    <submittedName>
        <fullName evidence="1">Uncharacterized protein</fullName>
    </submittedName>
</protein>
<accession>A0A7G1KMH3</accession>
<evidence type="ECO:0000313" key="2">
    <source>
        <dbReference type="Proteomes" id="UP000516173"/>
    </source>
</evidence>
<name>A0A7G1KMH3_9NOCA</name>
<dbReference type="AlphaFoldDB" id="A0A7G1KMH3"/>
<dbReference type="EMBL" id="AP023396">
    <property type="protein sequence ID" value="BCK56250.1"/>
    <property type="molecule type" value="Genomic_DNA"/>
</dbReference>
<dbReference type="KEGG" id="nwl:NWFMUON74_40220"/>
<dbReference type="Proteomes" id="UP000516173">
    <property type="component" value="Chromosome"/>
</dbReference>
<dbReference type="GeneID" id="80348511"/>
<reference evidence="1 2" key="1">
    <citation type="submission" date="2020-08" db="EMBL/GenBank/DDBJ databases">
        <title>Genome Sequencing of Nocardia wallacei strain FMUON74 and assembly.</title>
        <authorList>
            <person name="Toyokawa M."/>
            <person name="Uesaka K."/>
        </authorList>
    </citation>
    <scope>NUCLEOTIDE SEQUENCE [LARGE SCALE GENOMIC DNA]</scope>
    <source>
        <strain evidence="1 2">FMUON74</strain>
    </source>
</reference>
<proteinExistence type="predicted"/>
<keyword evidence="2" id="KW-1185">Reference proteome</keyword>